<dbReference type="RefSeq" id="XP_031871212.1">
    <property type="nucleotide sequence ID" value="XM_032011519.1"/>
</dbReference>
<dbReference type="AlphaFoldDB" id="A0A370TSP9"/>
<dbReference type="Proteomes" id="UP000254866">
    <property type="component" value="Unassembled WGS sequence"/>
</dbReference>
<evidence type="ECO:0000256" key="1">
    <source>
        <dbReference type="SAM" id="SignalP"/>
    </source>
</evidence>
<sequence length="96" mass="10005">MKLITTITLLLTPLTFAAVLPTSTQGSDIVRNDGILTRSVLNLYSRLITRGGPKLHHCGDSDFMAPYPTCNAGGQLSASTASAALLGSMAIGLVML</sequence>
<protein>
    <submittedName>
        <fullName evidence="2">Uncharacterized protein</fullName>
    </submittedName>
</protein>
<evidence type="ECO:0000313" key="2">
    <source>
        <dbReference type="EMBL" id="RDL38556.1"/>
    </source>
</evidence>
<organism evidence="2 3">
    <name type="scientific">Venustampulla echinocandica</name>
    <dbReference type="NCBI Taxonomy" id="2656787"/>
    <lineage>
        <taxon>Eukaryota</taxon>
        <taxon>Fungi</taxon>
        <taxon>Dikarya</taxon>
        <taxon>Ascomycota</taxon>
        <taxon>Pezizomycotina</taxon>
        <taxon>Leotiomycetes</taxon>
        <taxon>Helotiales</taxon>
        <taxon>Pleuroascaceae</taxon>
        <taxon>Venustampulla</taxon>
    </lineage>
</organism>
<accession>A0A370TSP9</accession>
<comment type="caution">
    <text evidence="2">The sequence shown here is derived from an EMBL/GenBank/DDBJ whole genome shotgun (WGS) entry which is preliminary data.</text>
</comment>
<gene>
    <name evidence="2" type="ORF">BP5553_02896</name>
</gene>
<keyword evidence="3" id="KW-1185">Reference proteome</keyword>
<name>A0A370TSP9_9HELO</name>
<evidence type="ECO:0000313" key="3">
    <source>
        <dbReference type="Proteomes" id="UP000254866"/>
    </source>
</evidence>
<dbReference type="EMBL" id="NPIC01000002">
    <property type="protein sequence ID" value="RDL38556.1"/>
    <property type="molecule type" value="Genomic_DNA"/>
</dbReference>
<feature type="signal peptide" evidence="1">
    <location>
        <begin position="1"/>
        <end position="17"/>
    </location>
</feature>
<keyword evidence="1" id="KW-0732">Signal</keyword>
<dbReference type="GeneID" id="43595745"/>
<feature type="chain" id="PRO_5016720611" evidence="1">
    <location>
        <begin position="18"/>
        <end position="96"/>
    </location>
</feature>
<reference evidence="2 3" key="1">
    <citation type="journal article" date="2018" name="IMA Fungus">
        <title>IMA Genome-F 9: Draft genome sequence of Annulohypoxylon stygium, Aspergillus mulundensis, Berkeleyomyces basicola (syn. Thielaviopsis basicola), Ceratocystis smalleyi, two Cercospora beticola strains, Coleophoma cylindrospora, Fusarium fracticaudum, Phialophora cf. hyalina, and Morchella septimelata.</title>
        <authorList>
            <person name="Wingfield B.D."/>
            <person name="Bills G.F."/>
            <person name="Dong Y."/>
            <person name="Huang W."/>
            <person name="Nel W.J."/>
            <person name="Swalarsk-Parry B.S."/>
            <person name="Vaghefi N."/>
            <person name="Wilken P.M."/>
            <person name="An Z."/>
            <person name="de Beer Z.W."/>
            <person name="De Vos L."/>
            <person name="Chen L."/>
            <person name="Duong T.A."/>
            <person name="Gao Y."/>
            <person name="Hammerbacher A."/>
            <person name="Kikkert J.R."/>
            <person name="Li Y."/>
            <person name="Li H."/>
            <person name="Li K."/>
            <person name="Li Q."/>
            <person name="Liu X."/>
            <person name="Ma X."/>
            <person name="Naidoo K."/>
            <person name="Pethybridge S.J."/>
            <person name="Sun J."/>
            <person name="Steenkamp E.T."/>
            <person name="van der Nest M.A."/>
            <person name="van Wyk S."/>
            <person name="Wingfield M.J."/>
            <person name="Xiong C."/>
            <person name="Yue Q."/>
            <person name="Zhang X."/>
        </authorList>
    </citation>
    <scope>NUCLEOTIDE SEQUENCE [LARGE SCALE GENOMIC DNA]</scope>
    <source>
        <strain evidence="2 3">BP 5553</strain>
    </source>
</reference>
<proteinExistence type="predicted"/>